<dbReference type="EMBL" id="LAZR01000734">
    <property type="protein sequence ID" value="KKN59206.1"/>
    <property type="molecule type" value="Genomic_DNA"/>
</dbReference>
<accession>A0A0F9UD77</accession>
<protein>
    <submittedName>
        <fullName evidence="2">Uncharacterized protein</fullName>
    </submittedName>
</protein>
<evidence type="ECO:0000313" key="2">
    <source>
        <dbReference type="EMBL" id="KKN59206.1"/>
    </source>
</evidence>
<dbReference type="PANTHER" id="PTHR37731">
    <property type="entry name" value="PEPTIDE TRANSPORTER FAMILY PROTEIN"/>
    <property type="match status" value="1"/>
</dbReference>
<sequence>MDDRELIFTEQADKHRDAHRAEKEQENKAKDEGIDTEKRCVFCGDSLLLYNDELIIDEACPYCSAKRVREILGKKTKIVRQKREGIMDKEIVVKDAIVMPAVTAEKAVEAFNAYQELANKIIRPEDIQKISGKDFKKKSFWRKCQRFFNLSLEKLEEKREEYGGHGFTYHFTYRATAPNGAFMDGCGSCSSDEKDLLKTEHNTRAIAETRAKNRAIADLVAFGECSAEEIVEAETLHPEPETQLKFENRLISEKQRKRLFAISKSSNMPDDKMKEFLFDKFGYDSSSEIKVKDYENIVNYASNYKN</sequence>
<dbReference type="AlphaFoldDB" id="A0A0F9UD77"/>
<reference evidence="2" key="1">
    <citation type="journal article" date="2015" name="Nature">
        <title>Complex archaea that bridge the gap between prokaryotes and eukaryotes.</title>
        <authorList>
            <person name="Spang A."/>
            <person name="Saw J.H."/>
            <person name="Jorgensen S.L."/>
            <person name="Zaremba-Niedzwiedzka K."/>
            <person name="Martijn J."/>
            <person name="Lind A.E."/>
            <person name="van Eijk R."/>
            <person name="Schleper C."/>
            <person name="Guy L."/>
            <person name="Ettema T.J."/>
        </authorList>
    </citation>
    <scope>NUCLEOTIDE SEQUENCE</scope>
</reference>
<feature type="region of interest" description="Disordered" evidence="1">
    <location>
        <begin position="1"/>
        <end position="30"/>
    </location>
</feature>
<dbReference type="PANTHER" id="PTHR37731:SF1">
    <property type="entry name" value="PEPTIDE TRANSPORTER FAMILY PROTEIN"/>
    <property type="match status" value="1"/>
</dbReference>
<gene>
    <name evidence="2" type="ORF">LCGC14_0544330</name>
</gene>
<proteinExistence type="predicted"/>
<organism evidence="2">
    <name type="scientific">marine sediment metagenome</name>
    <dbReference type="NCBI Taxonomy" id="412755"/>
    <lineage>
        <taxon>unclassified sequences</taxon>
        <taxon>metagenomes</taxon>
        <taxon>ecological metagenomes</taxon>
    </lineage>
</organism>
<comment type="caution">
    <text evidence="2">The sequence shown here is derived from an EMBL/GenBank/DDBJ whole genome shotgun (WGS) entry which is preliminary data.</text>
</comment>
<evidence type="ECO:0000256" key="1">
    <source>
        <dbReference type="SAM" id="MobiDB-lite"/>
    </source>
</evidence>
<name>A0A0F9UD77_9ZZZZ</name>